<evidence type="ECO:0000313" key="1">
    <source>
        <dbReference type="EMBL" id="GMS86836.1"/>
    </source>
</evidence>
<name>A0AAV5SVC7_9BILA</name>
<sequence length="116" mass="13215">LESDEAADDYINDNGVAETDNSLDNFCFPPRMESRFRGKSIADMKTIDTKVEYDERTATAIDKVYSIGHLMETIISNVTKIIDRIRVEMASPQMLTISKRTPYLFSKGGDHLHIHF</sequence>
<evidence type="ECO:0000313" key="3">
    <source>
        <dbReference type="Proteomes" id="UP001432027"/>
    </source>
</evidence>
<feature type="non-terminal residue" evidence="2">
    <location>
        <position position="1"/>
    </location>
</feature>
<dbReference type="AlphaFoldDB" id="A0AAV5SVC7"/>
<dbReference type="EMBL" id="BTSX01000002">
    <property type="protein sequence ID" value="GMS86836.1"/>
    <property type="molecule type" value="Genomic_DNA"/>
</dbReference>
<organism evidence="2 3">
    <name type="scientific">Pristionchus entomophagus</name>
    <dbReference type="NCBI Taxonomy" id="358040"/>
    <lineage>
        <taxon>Eukaryota</taxon>
        <taxon>Metazoa</taxon>
        <taxon>Ecdysozoa</taxon>
        <taxon>Nematoda</taxon>
        <taxon>Chromadorea</taxon>
        <taxon>Rhabditida</taxon>
        <taxon>Rhabditina</taxon>
        <taxon>Diplogasteromorpha</taxon>
        <taxon>Diplogasteroidea</taxon>
        <taxon>Neodiplogasteridae</taxon>
        <taxon>Pristionchus</taxon>
    </lineage>
</organism>
<proteinExistence type="predicted"/>
<dbReference type="EMBL" id="BTSX01000002">
    <property type="protein sequence ID" value="GMS86839.1"/>
    <property type="molecule type" value="Genomic_DNA"/>
</dbReference>
<dbReference type="Proteomes" id="UP001432027">
    <property type="component" value="Unassembled WGS sequence"/>
</dbReference>
<reference evidence="2" key="1">
    <citation type="submission" date="2023-10" db="EMBL/GenBank/DDBJ databases">
        <title>Genome assembly of Pristionchus species.</title>
        <authorList>
            <person name="Yoshida K."/>
            <person name="Sommer R.J."/>
        </authorList>
    </citation>
    <scope>NUCLEOTIDE SEQUENCE</scope>
    <source>
        <strain evidence="2">RS0144</strain>
    </source>
</reference>
<feature type="non-terminal residue" evidence="2">
    <location>
        <position position="116"/>
    </location>
</feature>
<accession>A0AAV5SVC7</accession>
<gene>
    <name evidence="1" type="ORF">PENTCL1PPCAC_9011</name>
    <name evidence="2" type="ORF">PENTCL1PPCAC_9014</name>
</gene>
<evidence type="ECO:0000313" key="2">
    <source>
        <dbReference type="EMBL" id="GMS86839.1"/>
    </source>
</evidence>
<protein>
    <submittedName>
        <fullName evidence="2">Uncharacterized protein</fullName>
    </submittedName>
</protein>
<comment type="caution">
    <text evidence="2">The sequence shown here is derived from an EMBL/GenBank/DDBJ whole genome shotgun (WGS) entry which is preliminary data.</text>
</comment>
<keyword evidence="3" id="KW-1185">Reference proteome</keyword>